<evidence type="ECO:0000256" key="1">
    <source>
        <dbReference type="ARBA" id="ARBA00022630"/>
    </source>
</evidence>
<dbReference type="InterPro" id="IPR013785">
    <property type="entry name" value="Aldolase_TIM"/>
</dbReference>
<gene>
    <name evidence="4" type="ORF">C4532_13725</name>
</gene>
<keyword evidence="2" id="KW-0560">Oxidoreductase</keyword>
<dbReference type="Pfam" id="PF00724">
    <property type="entry name" value="Oxidored_FMN"/>
    <property type="match status" value="1"/>
</dbReference>
<dbReference type="EMBL" id="QZKI01000096">
    <property type="protein sequence ID" value="RJP67937.1"/>
    <property type="molecule type" value="Genomic_DNA"/>
</dbReference>
<dbReference type="Proteomes" id="UP000285961">
    <property type="component" value="Unassembled WGS sequence"/>
</dbReference>
<dbReference type="PANTHER" id="PTHR43656">
    <property type="entry name" value="BINDING OXIDOREDUCTASE, PUTATIVE (AFU_ORTHOLOGUE AFUA_2G08260)-RELATED"/>
    <property type="match status" value="1"/>
</dbReference>
<dbReference type="SUPFAM" id="SSF51395">
    <property type="entry name" value="FMN-linked oxidoreductases"/>
    <property type="match status" value="1"/>
</dbReference>
<organism evidence="4 5">
    <name type="scientific">Candidatus Abyssobacteria bacterium SURF_17</name>
    <dbReference type="NCBI Taxonomy" id="2093361"/>
    <lineage>
        <taxon>Bacteria</taxon>
        <taxon>Pseudomonadati</taxon>
        <taxon>Candidatus Hydrogenedentota</taxon>
        <taxon>Candidatus Abyssobacteria</taxon>
    </lineage>
</organism>
<dbReference type="AlphaFoldDB" id="A0A419EUJ0"/>
<proteinExistence type="predicted"/>
<keyword evidence="1" id="KW-0285">Flavoprotein</keyword>
<evidence type="ECO:0000259" key="3">
    <source>
        <dbReference type="Pfam" id="PF00724"/>
    </source>
</evidence>
<evidence type="ECO:0000313" key="5">
    <source>
        <dbReference type="Proteomes" id="UP000285961"/>
    </source>
</evidence>
<dbReference type="PANTHER" id="PTHR43656:SF2">
    <property type="entry name" value="BINDING OXIDOREDUCTASE, PUTATIVE (AFU_ORTHOLOGUE AFUA_2G08260)-RELATED"/>
    <property type="match status" value="1"/>
</dbReference>
<reference evidence="4 5" key="1">
    <citation type="journal article" date="2017" name="ISME J.">
        <title>Energy and carbon metabolisms in a deep terrestrial subsurface fluid microbial community.</title>
        <authorList>
            <person name="Momper L."/>
            <person name="Jungbluth S.P."/>
            <person name="Lee M.D."/>
            <person name="Amend J.P."/>
        </authorList>
    </citation>
    <scope>NUCLEOTIDE SEQUENCE [LARGE SCALE GENOMIC DNA]</scope>
    <source>
        <strain evidence="4">SURF_17</strain>
    </source>
</reference>
<sequence length="471" mass="52122">MERAKFEYKTLEQIIEDCAKRALHIEFDPDLSILYEPIEIGGRKLGNRLAVHPMEGSDATADGKPGELAFHRWKRFASGGAKLLWGEAAAVVPDGRSNPRQLIACKENVRELTELVKQTRCAHRDALGTDSDFLIGIQLSHAGRHCFTKPALAFRLPVHDSFTVLDKRTREPLPADYPVVTDDYLEHLEESFVDAARAACDSGFDFIDIKQCHSYLLNELLAARTRAGKYGGTFENRTRFVGNVVRRIKDALADEILIASRLNIFDSIPFGKDPATGIGKPLPYEVPYELAWGVDESNPQRENLSEPIKLIESLSMLGVSMLSVSIGSPYWSPHLLRPFSRPVEGGYLSPEHPLVGVDRLFRLTGEIQKAFPHIPVVGAGYSWLRQFMLNAAAANVRSGRVTIVGAGRGALAYPEFAREGKAQGSLDSRKVCLNDSLCSNLLRAFASDGGKTPTGCPIRDATYREIYKLLK</sequence>
<name>A0A419EUJ0_9BACT</name>
<dbReference type="InterPro" id="IPR051799">
    <property type="entry name" value="NADH_flavin_oxidoreductase"/>
</dbReference>
<dbReference type="GO" id="GO:0010181">
    <property type="term" value="F:FMN binding"/>
    <property type="evidence" value="ECO:0007669"/>
    <property type="project" value="InterPro"/>
</dbReference>
<feature type="domain" description="NADH:flavin oxidoreductase/NADH oxidase N-terminal" evidence="3">
    <location>
        <begin position="34"/>
        <end position="272"/>
    </location>
</feature>
<dbReference type="InterPro" id="IPR001155">
    <property type="entry name" value="OxRdtase_FMN_N"/>
</dbReference>
<protein>
    <submittedName>
        <fullName evidence="4">NADH:flavin oxidoreductase</fullName>
    </submittedName>
</protein>
<dbReference type="Gene3D" id="3.20.20.70">
    <property type="entry name" value="Aldolase class I"/>
    <property type="match status" value="1"/>
</dbReference>
<evidence type="ECO:0000313" key="4">
    <source>
        <dbReference type="EMBL" id="RJP67937.1"/>
    </source>
</evidence>
<dbReference type="GO" id="GO:0016491">
    <property type="term" value="F:oxidoreductase activity"/>
    <property type="evidence" value="ECO:0007669"/>
    <property type="project" value="UniProtKB-KW"/>
</dbReference>
<evidence type="ECO:0000256" key="2">
    <source>
        <dbReference type="ARBA" id="ARBA00023002"/>
    </source>
</evidence>
<accession>A0A419EUJ0</accession>
<comment type="caution">
    <text evidence="4">The sequence shown here is derived from an EMBL/GenBank/DDBJ whole genome shotgun (WGS) entry which is preliminary data.</text>
</comment>